<dbReference type="EMBL" id="BARW01001380">
    <property type="protein sequence ID" value="GAI59462.1"/>
    <property type="molecule type" value="Genomic_DNA"/>
</dbReference>
<protein>
    <recommendedName>
        <fullName evidence="3">DUF2029 domain-containing protein</fullName>
    </recommendedName>
</protein>
<proteinExistence type="predicted"/>
<feature type="transmembrane region" description="Helical" evidence="1">
    <location>
        <begin position="166"/>
        <end position="191"/>
    </location>
</feature>
<evidence type="ECO:0000313" key="2">
    <source>
        <dbReference type="EMBL" id="GAI59462.1"/>
    </source>
</evidence>
<evidence type="ECO:0008006" key="3">
    <source>
        <dbReference type="Google" id="ProtNLM"/>
    </source>
</evidence>
<feature type="transmembrane region" description="Helical" evidence="1">
    <location>
        <begin position="120"/>
        <end position="146"/>
    </location>
</feature>
<keyword evidence="1" id="KW-0812">Transmembrane</keyword>
<keyword evidence="1" id="KW-0472">Membrane</keyword>
<reference evidence="2" key="1">
    <citation type="journal article" date="2014" name="Front. Microbiol.">
        <title>High frequency of phylogenetically diverse reductive dehalogenase-homologous genes in deep subseafloor sedimentary metagenomes.</title>
        <authorList>
            <person name="Kawai M."/>
            <person name="Futagami T."/>
            <person name="Toyoda A."/>
            <person name="Takaki Y."/>
            <person name="Nishi S."/>
            <person name="Hori S."/>
            <person name="Arai W."/>
            <person name="Tsubouchi T."/>
            <person name="Morono Y."/>
            <person name="Uchiyama I."/>
            <person name="Ito T."/>
            <person name="Fujiyama A."/>
            <person name="Inagaki F."/>
            <person name="Takami H."/>
        </authorList>
    </citation>
    <scope>NUCLEOTIDE SEQUENCE</scope>
    <source>
        <strain evidence="2">Expedition CK06-06</strain>
    </source>
</reference>
<feature type="transmembrane region" description="Helical" evidence="1">
    <location>
        <begin position="29"/>
        <end position="48"/>
    </location>
</feature>
<dbReference type="AlphaFoldDB" id="X1PTC3"/>
<comment type="caution">
    <text evidence="2">The sequence shown here is derived from an EMBL/GenBank/DDBJ whole genome shotgun (WGS) entry which is preliminary data.</text>
</comment>
<sequence length="227" mass="26832">MRVKSFFRSIGKVIVTKEIFENKNLLRLLYKYFLVGMLIRLILLPFFFQRDLLSTYQRAAQTVFGGNLGSDFQQFIMNSIHSIYLFIIKSILPIVGEYSEILLQTDTWSSWVNFISSENVFIVISLFKVLYLIFDILCMFLVMRLLFDDEPEKKLKVFKLWVLNPFVIFILYIFARHDIIGIFLTLVALLLAKYKRKYWAIFVLALAVAARFFPIMILPILIFYLAR</sequence>
<gene>
    <name evidence="2" type="ORF">S12H4_04463</name>
</gene>
<dbReference type="Pfam" id="PF26314">
    <property type="entry name" value="MptA_B_family"/>
    <property type="match status" value="1"/>
</dbReference>
<organism evidence="2">
    <name type="scientific">marine sediment metagenome</name>
    <dbReference type="NCBI Taxonomy" id="412755"/>
    <lineage>
        <taxon>unclassified sequences</taxon>
        <taxon>metagenomes</taxon>
        <taxon>ecological metagenomes</taxon>
    </lineage>
</organism>
<name>X1PTC3_9ZZZZ</name>
<feature type="transmembrane region" description="Helical" evidence="1">
    <location>
        <begin position="198"/>
        <end position="226"/>
    </location>
</feature>
<evidence type="ECO:0000256" key="1">
    <source>
        <dbReference type="SAM" id="Phobius"/>
    </source>
</evidence>
<keyword evidence="1" id="KW-1133">Transmembrane helix</keyword>
<accession>X1PTC3</accession>
<feature type="non-terminal residue" evidence="2">
    <location>
        <position position="227"/>
    </location>
</feature>